<feature type="domain" description="DUF7746" evidence="3">
    <location>
        <begin position="13"/>
        <end position="90"/>
    </location>
</feature>
<name>A0ABD1RCY0_9LAMI</name>
<feature type="region of interest" description="Disordered" evidence="2">
    <location>
        <begin position="376"/>
        <end position="419"/>
    </location>
</feature>
<accession>A0ABD1RCY0</accession>
<evidence type="ECO:0000313" key="4">
    <source>
        <dbReference type="EMBL" id="KAL2486265.1"/>
    </source>
</evidence>
<feature type="coiled-coil region" evidence="1">
    <location>
        <begin position="344"/>
        <end position="371"/>
    </location>
</feature>
<protein>
    <recommendedName>
        <fullName evidence="3">DUF7746 domain-containing protein</fullName>
    </recommendedName>
</protein>
<keyword evidence="1" id="KW-0175">Coiled coil</keyword>
<dbReference type="PANTHER" id="PTHR33054">
    <property type="entry name" value="CCHC-TYPE DOMAIN-CONTAINING PROTEIN"/>
    <property type="match status" value="1"/>
</dbReference>
<keyword evidence="5" id="KW-1185">Reference proteome</keyword>
<organism evidence="4 5">
    <name type="scientific">Abeliophyllum distichum</name>
    <dbReference type="NCBI Taxonomy" id="126358"/>
    <lineage>
        <taxon>Eukaryota</taxon>
        <taxon>Viridiplantae</taxon>
        <taxon>Streptophyta</taxon>
        <taxon>Embryophyta</taxon>
        <taxon>Tracheophyta</taxon>
        <taxon>Spermatophyta</taxon>
        <taxon>Magnoliopsida</taxon>
        <taxon>eudicotyledons</taxon>
        <taxon>Gunneridae</taxon>
        <taxon>Pentapetalae</taxon>
        <taxon>asterids</taxon>
        <taxon>lamiids</taxon>
        <taxon>Lamiales</taxon>
        <taxon>Oleaceae</taxon>
        <taxon>Forsythieae</taxon>
        <taxon>Abeliophyllum</taxon>
    </lineage>
</organism>
<proteinExistence type="predicted"/>
<reference evidence="5" key="1">
    <citation type="submission" date="2024-07" db="EMBL/GenBank/DDBJ databases">
        <title>Two chromosome-level genome assemblies of Korean endemic species Abeliophyllum distichum and Forsythia ovata (Oleaceae).</title>
        <authorList>
            <person name="Jang H."/>
        </authorList>
    </citation>
    <scope>NUCLEOTIDE SEQUENCE [LARGE SCALE GENOMIC DNA]</scope>
</reference>
<dbReference type="AlphaFoldDB" id="A0ABD1RCY0"/>
<dbReference type="Pfam" id="PF22909">
    <property type="entry name" value="Caulimovir_coat_dom"/>
    <property type="match status" value="1"/>
</dbReference>
<dbReference type="InterPro" id="IPR056648">
    <property type="entry name" value="DUF7746"/>
</dbReference>
<evidence type="ECO:0000256" key="2">
    <source>
        <dbReference type="SAM" id="MobiDB-lite"/>
    </source>
</evidence>
<evidence type="ECO:0000313" key="5">
    <source>
        <dbReference type="Proteomes" id="UP001604336"/>
    </source>
</evidence>
<dbReference type="EMBL" id="JBFOLK010000009">
    <property type="protein sequence ID" value="KAL2486265.1"/>
    <property type="molecule type" value="Genomic_DNA"/>
</dbReference>
<comment type="caution">
    <text evidence="4">The sequence shown here is derived from an EMBL/GenBank/DDBJ whole genome shotgun (WGS) entry which is preliminary data.</text>
</comment>
<sequence>MLLEEPLPPQKSFSGLEVIVWNIDGMTEHQIMQVLSEMSMASSAYSAKGNTDKEAAVIIYNGFSGQLKDWWFNYLSSDDRDKILNAVKKEGDSHLDPTKQDAVCTLIYTIVKHFIGQPSSFMEKSSELLMNLTCPKLQDFRWYKNIFLQKVMTREDCKSAFWKERFIAGLPKLFAERVRHAIKDEHSNLPYDALTFGEIIGFINKEGLSLCNDLKLKAKLKSDRMEGRKELGSFCEQYGYEQDIIYNLQDDSDFSESSSSSKSSNSIKICNCKDNCTCETNSINVLTSEKELIQDIISQIQDPDLKQKFQQILDPIQEPKPPPKTYNINDVFDRFKKSNKSSSSQDLRHEVNQMKKQISDLDKELSQLKFEVSIIKTYSPSPSKGKEKIQSHSNSETSDSSDDEKTASLDFPNQNPKSF</sequence>
<evidence type="ECO:0000259" key="3">
    <source>
        <dbReference type="Pfam" id="PF24925"/>
    </source>
</evidence>
<dbReference type="Pfam" id="PF24925">
    <property type="entry name" value="DUF7746"/>
    <property type="match status" value="1"/>
</dbReference>
<dbReference type="Proteomes" id="UP001604336">
    <property type="component" value="Unassembled WGS sequence"/>
</dbReference>
<gene>
    <name evidence="4" type="ORF">Adt_31021</name>
</gene>
<evidence type="ECO:0000256" key="1">
    <source>
        <dbReference type="SAM" id="Coils"/>
    </source>
</evidence>
<dbReference type="PANTHER" id="PTHR33054:SF9">
    <property type="entry name" value="CCHC-TYPE DOMAIN-CONTAINING PROTEIN"/>
    <property type="match status" value="1"/>
</dbReference>